<gene>
    <name evidence="1" type="ORF">ElyMa_006833300</name>
</gene>
<dbReference type="Proteomes" id="UP000762676">
    <property type="component" value="Unassembled WGS sequence"/>
</dbReference>
<name>A0AAV4J4W4_9GAST</name>
<dbReference type="EMBL" id="BMAT01013671">
    <property type="protein sequence ID" value="GFS17868.1"/>
    <property type="molecule type" value="Genomic_DNA"/>
</dbReference>
<protein>
    <submittedName>
        <fullName evidence="1">CST complex subunit CTC1-like</fullName>
    </submittedName>
</protein>
<sequence>MSDLPKVLLSDLWLLGLSKNTEASQGAKLPTWKQSLFSLECYICMFFQLIIKTVCSLCRELYVDGKCQGKRCRNDGHPKLLVQAVVLIDDGSGQATVTFQNSSLVASLLTLTENQWNDISEGLRNYGPLYITKDGTVPPLPVAQLLSSLCSSSLVLRPCKLAVTRDRKSPCQHLVDQKTLDEFQIKEVRIARNSVNTWSLPLLSLECFALEEIE</sequence>
<comment type="caution">
    <text evidence="1">The sequence shown here is derived from an EMBL/GenBank/DDBJ whole genome shotgun (WGS) entry which is preliminary data.</text>
</comment>
<dbReference type="InterPro" id="IPR029156">
    <property type="entry name" value="CTC1"/>
</dbReference>
<dbReference type="AlphaFoldDB" id="A0AAV4J4W4"/>
<reference evidence="1 2" key="1">
    <citation type="journal article" date="2021" name="Elife">
        <title>Chloroplast acquisition without the gene transfer in kleptoplastic sea slugs, Plakobranchus ocellatus.</title>
        <authorList>
            <person name="Maeda T."/>
            <person name="Takahashi S."/>
            <person name="Yoshida T."/>
            <person name="Shimamura S."/>
            <person name="Takaki Y."/>
            <person name="Nagai Y."/>
            <person name="Toyoda A."/>
            <person name="Suzuki Y."/>
            <person name="Arimoto A."/>
            <person name="Ishii H."/>
            <person name="Satoh N."/>
            <person name="Nishiyama T."/>
            <person name="Hasebe M."/>
            <person name="Maruyama T."/>
            <person name="Minagawa J."/>
            <person name="Obokata J."/>
            <person name="Shigenobu S."/>
        </authorList>
    </citation>
    <scope>NUCLEOTIDE SEQUENCE [LARGE SCALE GENOMIC DNA]</scope>
</reference>
<evidence type="ECO:0000313" key="1">
    <source>
        <dbReference type="EMBL" id="GFS17868.1"/>
    </source>
</evidence>
<organism evidence="1 2">
    <name type="scientific">Elysia marginata</name>
    <dbReference type="NCBI Taxonomy" id="1093978"/>
    <lineage>
        <taxon>Eukaryota</taxon>
        <taxon>Metazoa</taxon>
        <taxon>Spiralia</taxon>
        <taxon>Lophotrochozoa</taxon>
        <taxon>Mollusca</taxon>
        <taxon>Gastropoda</taxon>
        <taxon>Heterobranchia</taxon>
        <taxon>Euthyneura</taxon>
        <taxon>Panpulmonata</taxon>
        <taxon>Sacoglossa</taxon>
        <taxon>Placobranchoidea</taxon>
        <taxon>Plakobranchidae</taxon>
        <taxon>Elysia</taxon>
    </lineage>
</organism>
<dbReference type="GO" id="GO:0003697">
    <property type="term" value="F:single-stranded DNA binding"/>
    <property type="evidence" value="ECO:0007669"/>
    <property type="project" value="InterPro"/>
</dbReference>
<accession>A0AAV4J4W4</accession>
<dbReference type="Pfam" id="PF15489">
    <property type="entry name" value="CTC1"/>
    <property type="match status" value="1"/>
</dbReference>
<proteinExistence type="predicted"/>
<keyword evidence="2" id="KW-1185">Reference proteome</keyword>
<evidence type="ECO:0000313" key="2">
    <source>
        <dbReference type="Proteomes" id="UP000762676"/>
    </source>
</evidence>